<dbReference type="PROSITE" id="PS51257">
    <property type="entry name" value="PROKAR_LIPOPROTEIN"/>
    <property type="match status" value="1"/>
</dbReference>
<organism evidence="7 8">
    <name type="scientific">Ophiocordyceps unilateralis</name>
    <name type="common">Zombie-ant fungus</name>
    <name type="synonym">Torrubia unilateralis</name>
    <dbReference type="NCBI Taxonomy" id="268505"/>
    <lineage>
        <taxon>Eukaryota</taxon>
        <taxon>Fungi</taxon>
        <taxon>Dikarya</taxon>
        <taxon>Ascomycota</taxon>
        <taxon>Pezizomycotina</taxon>
        <taxon>Sordariomycetes</taxon>
        <taxon>Hypocreomycetidae</taxon>
        <taxon>Hypocreales</taxon>
        <taxon>Ophiocordycipitaceae</taxon>
        <taxon>Ophiocordyceps</taxon>
    </lineage>
</organism>
<accession>A0A2A9PBC7</accession>
<feature type="domain" description="B-block binding subunit of TFIIIC" evidence="6">
    <location>
        <begin position="153"/>
        <end position="219"/>
    </location>
</feature>
<reference evidence="7 8" key="1">
    <citation type="journal article" date="2015" name="BMC Genomics">
        <title>Gene expression during zombie ant biting behavior reflects the complexity underlying fungal parasitic behavioral manipulation.</title>
        <authorList>
            <person name="de Bekker C."/>
            <person name="Ohm R.A."/>
            <person name="Loreto R.G."/>
            <person name="Sebastian A."/>
            <person name="Albert I."/>
            <person name="Merrow M."/>
            <person name="Brachmann A."/>
            <person name="Hughes D.P."/>
        </authorList>
    </citation>
    <scope>NUCLEOTIDE SEQUENCE [LARGE SCALE GENOMIC DNA]</scope>
    <source>
        <strain evidence="7 8">SC16a</strain>
    </source>
</reference>
<keyword evidence="3" id="KW-0238">DNA-binding</keyword>
<name>A0A2A9PBC7_OPHUN</name>
<dbReference type="PANTHER" id="PTHR15180">
    <property type="entry name" value="GENERAL TRANSCRIPTION FACTOR 3C POLYPEPTIDE 1"/>
    <property type="match status" value="1"/>
</dbReference>
<gene>
    <name evidence="7" type="ORF">XA68_14130</name>
</gene>
<dbReference type="OrthoDB" id="5403573at2759"/>
<evidence type="ECO:0000313" key="8">
    <source>
        <dbReference type="Proteomes" id="UP000037136"/>
    </source>
</evidence>
<evidence type="ECO:0000259" key="6">
    <source>
        <dbReference type="Pfam" id="PF04182"/>
    </source>
</evidence>
<keyword evidence="8" id="KW-1185">Reference proteome</keyword>
<dbReference type="InterPro" id="IPR044210">
    <property type="entry name" value="Tfc3-like"/>
</dbReference>
<dbReference type="STRING" id="268505.A0A2A9PBC7"/>
<dbReference type="GO" id="GO:0003677">
    <property type="term" value="F:DNA binding"/>
    <property type="evidence" value="ECO:0007669"/>
    <property type="project" value="UniProtKB-KW"/>
</dbReference>
<evidence type="ECO:0000256" key="1">
    <source>
        <dbReference type="ARBA" id="ARBA00004123"/>
    </source>
</evidence>
<keyword evidence="2" id="KW-0597">Phosphoprotein</keyword>
<keyword evidence="5" id="KW-0539">Nucleus</keyword>
<comment type="subcellular location">
    <subcellularLocation>
        <location evidence="1">Nucleus</location>
    </subcellularLocation>
</comment>
<dbReference type="InterPro" id="IPR007309">
    <property type="entry name" value="TFIIIC_Bblock-bd"/>
</dbReference>
<dbReference type="GO" id="GO:0006384">
    <property type="term" value="P:transcription initiation at RNA polymerase III promoter"/>
    <property type="evidence" value="ECO:0007669"/>
    <property type="project" value="InterPro"/>
</dbReference>
<dbReference type="GO" id="GO:0000127">
    <property type="term" value="C:transcription factor TFIIIC complex"/>
    <property type="evidence" value="ECO:0007669"/>
    <property type="project" value="InterPro"/>
</dbReference>
<protein>
    <recommendedName>
        <fullName evidence="6">B-block binding subunit of TFIIIC domain-containing protein</fullName>
    </recommendedName>
</protein>
<sequence length="626" mass="69730">MTKDLDDFLGYLVTLISCAGEHGCSVDELVGAIRDSLSPPCSPQDATHSQPNKAASIIWSWLVDRSDIAVGRERQYNHLSLTELLALPHGRCGAHGPSTGKGGEGETLHETREHVAKDASFDDHDAIRVYSSEATMWEVVTGHAVDFKRIPRSEWLLLVGIANSQSHGILQGDLGRLVDQDKRSVPKRTDSLAKKGYICKRTTLVRGTKTSKMWLRAFAPPLPKEYDAVEIPEPDLNLPLHLLAENLDPVPWRVRWTGQDIDYTALATTILAVVKEWEVMRVRDLKAKLGVLGMRWQMKTVAKTCRYLNSRGVIQFVAAKLDNRVFKDCVKFRREMNAQDWKVYLSTGRRAGKPSRSIDQVTGDGLDEGDQYNMERADYTRLSLCPPWTLDKPLPHTIARLVQSVGRNGLSNPDIYALTLGATFNRFISSLTGSLSTSRLQPPYLQHLQMRSEHVRVGKIASYLFFLPPTPIQAVDASRNSVVASVEVPGEPALACGFYGSLSTASLPNRTTSNLTDICVRGPRRKRKERSLRRQARSKPELQLLNGRCSSGFVERVVETPDLHLLAETPETQLEPNLLDTSRLQSNAMLDPAIEDRGKVQVPSQDSNQSQIKCLYWTPPQAKVAA</sequence>
<dbReference type="AlphaFoldDB" id="A0A2A9PBC7"/>
<reference evidence="7 8" key="2">
    <citation type="journal article" date="2017" name="Sci. Rep.">
        <title>Ant-infecting Ophiocordyceps genomes reveal a high diversity of potential behavioral manipulation genes and a possible major role for enterotoxins.</title>
        <authorList>
            <person name="de Bekker C."/>
            <person name="Ohm R.A."/>
            <person name="Evans H.C."/>
            <person name="Brachmann A."/>
            <person name="Hughes D.P."/>
        </authorList>
    </citation>
    <scope>NUCLEOTIDE SEQUENCE [LARGE SCALE GENOMIC DNA]</scope>
    <source>
        <strain evidence="7 8">SC16a</strain>
    </source>
</reference>
<dbReference type="Pfam" id="PF04182">
    <property type="entry name" value="B-block_TFIIIC"/>
    <property type="match status" value="1"/>
</dbReference>
<dbReference type="EMBL" id="LAZP02000326">
    <property type="protein sequence ID" value="PFH58126.1"/>
    <property type="molecule type" value="Genomic_DNA"/>
</dbReference>
<evidence type="ECO:0000256" key="2">
    <source>
        <dbReference type="ARBA" id="ARBA00022553"/>
    </source>
</evidence>
<keyword evidence="4" id="KW-0804">Transcription</keyword>
<dbReference type="GO" id="GO:0005634">
    <property type="term" value="C:nucleus"/>
    <property type="evidence" value="ECO:0007669"/>
    <property type="project" value="UniProtKB-SubCell"/>
</dbReference>
<proteinExistence type="predicted"/>
<evidence type="ECO:0000313" key="7">
    <source>
        <dbReference type="EMBL" id="PFH58126.1"/>
    </source>
</evidence>
<evidence type="ECO:0000256" key="4">
    <source>
        <dbReference type="ARBA" id="ARBA00023163"/>
    </source>
</evidence>
<dbReference type="PANTHER" id="PTHR15180:SF1">
    <property type="entry name" value="GENERAL TRANSCRIPTION FACTOR 3C POLYPEPTIDE 1"/>
    <property type="match status" value="1"/>
</dbReference>
<comment type="caution">
    <text evidence="7">The sequence shown here is derived from an EMBL/GenBank/DDBJ whole genome shotgun (WGS) entry which is preliminary data.</text>
</comment>
<evidence type="ECO:0000256" key="3">
    <source>
        <dbReference type="ARBA" id="ARBA00023125"/>
    </source>
</evidence>
<dbReference type="Proteomes" id="UP000037136">
    <property type="component" value="Unassembled WGS sequence"/>
</dbReference>
<evidence type="ECO:0000256" key="5">
    <source>
        <dbReference type="ARBA" id="ARBA00023242"/>
    </source>
</evidence>
<dbReference type="GO" id="GO:0042791">
    <property type="term" value="P:5S class rRNA transcription by RNA polymerase III"/>
    <property type="evidence" value="ECO:0007669"/>
    <property type="project" value="TreeGrafter"/>
</dbReference>